<dbReference type="RefSeq" id="WP_079467947.1">
    <property type="nucleotide sequence ID" value="NZ_FUZZ01000001.1"/>
</dbReference>
<dbReference type="InterPro" id="IPR006860">
    <property type="entry name" value="FecR"/>
</dbReference>
<organism evidence="3 4">
    <name type="scientific">Chitinophaga ginsengisegetis</name>
    <dbReference type="NCBI Taxonomy" id="393003"/>
    <lineage>
        <taxon>Bacteria</taxon>
        <taxon>Pseudomonadati</taxon>
        <taxon>Bacteroidota</taxon>
        <taxon>Chitinophagia</taxon>
        <taxon>Chitinophagales</taxon>
        <taxon>Chitinophagaceae</taxon>
        <taxon>Chitinophaga</taxon>
    </lineage>
</organism>
<evidence type="ECO:0000259" key="1">
    <source>
        <dbReference type="Pfam" id="PF04773"/>
    </source>
</evidence>
<proteinExistence type="predicted"/>
<dbReference type="Gene3D" id="3.55.50.30">
    <property type="match status" value="1"/>
</dbReference>
<dbReference type="AlphaFoldDB" id="A0A1T5N6S3"/>
<gene>
    <name evidence="3" type="ORF">SAMN05660461_0626</name>
</gene>
<dbReference type="PANTHER" id="PTHR30273">
    <property type="entry name" value="PERIPLASMIC SIGNAL SENSOR AND SIGMA FACTOR ACTIVATOR FECR-RELATED"/>
    <property type="match status" value="1"/>
</dbReference>
<evidence type="ECO:0000313" key="4">
    <source>
        <dbReference type="Proteomes" id="UP000190166"/>
    </source>
</evidence>
<dbReference type="Proteomes" id="UP000190166">
    <property type="component" value="Unassembled WGS sequence"/>
</dbReference>
<dbReference type="Pfam" id="PF04773">
    <property type="entry name" value="FecR"/>
    <property type="match status" value="1"/>
</dbReference>
<dbReference type="PANTHER" id="PTHR30273:SF2">
    <property type="entry name" value="PROTEIN FECR"/>
    <property type="match status" value="1"/>
</dbReference>
<dbReference type="InterPro" id="IPR012373">
    <property type="entry name" value="Ferrdict_sens_TM"/>
</dbReference>
<sequence>MNEKILFRYIYELSNAAEREMVTAWLQQSERNRDILVALVKRKQQLEGAADQQAADTHWERVQAAMNEEVPAVKNIRPWWLYSAAAALVTVSMGIGWLWQHQHTPAAQPVKLSTTGKNKQVITLPDGTRVWLQYNSSLEYDARAFNNSNRQVILNGAAFFNVNGSPDKPFRVSTHQTTVTVLGTSFSIHAREHEMQEIAVASGKINVQAAQLNINLLPMQRIKYDPVTHALLSDSTSLDRITAVRDNLLVFENDDLPSIARKLSQWYNRDVIIHGTPHRVSFTGSVQDNGIQPVLEGLSFLAGVEYKITADTIILSLKRNHKK</sequence>
<keyword evidence="4" id="KW-1185">Reference proteome</keyword>
<dbReference type="PIRSF" id="PIRSF018266">
    <property type="entry name" value="FecR"/>
    <property type="match status" value="1"/>
</dbReference>
<evidence type="ECO:0000259" key="2">
    <source>
        <dbReference type="Pfam" id="PF16344"/>
    </source>
</evidence>
<accession>A0A1T5N6S3</accession>
<dbReference type="GO" id="GO:0016989">
    <property type="term" value="F:sigma factor antagonist activity"/>
    <property type="evidence" value="ECO:0007669"/>
    <property type="project" value="TreeGrafter"/>
</dbReference>
<feature type="domain" description="Protein FecR C-terminal" evidence="2">
    <location>
        <begin position="249"/>
        <end position="315"/>
    </location>
</feature>
<dbReference type="Pfam" id="PF16344">
    <property type="entry name" value="FecR_C"/>
    <property type="match status" value="1"/>
</dbReference>
<feature type="domain" description="FecR protein" evidence="1">
    <location>
        <begin position="112"/>
        <end position="205"/>
    </location>
</feature>
<reference evidence="3 4" key="1">
    <citation type="submission" date="2017-02" db="EMBL/GenBank/DDBJ databases">
        <authorList>
            <person name="Peterson S.W."/>
        </authorList>
    </citation>
    <scope>NUCLEOTIDE SEQUENCE [LARGE SCALE GENOMIC DNA]</scope>
    <source>
        <strain evidence="3 4">DSM 18108</strain>
    </source>
</reference>
<evidence type="ECO:0000313" key="3">
    <source>
        <dbReference type="EMBL" id="SKC96190.1"/>
    </source>
</evidence>
<name>A0A1T5N6S3_9BACT</name>
<protein>
    <submittedName>
        <fullName evidence="3">FecR family protein</fullName>
    </submittedName>
</protein>
<dbReference type="InterPro" id="IPR032508">
    <property type="entry name" value="FecR_C"/>
</dbReference>
<dbReference type="STRING" id="393003.SAMN05660461_0626"/>
<dbReference type="EMBL" id="FUZZ01000001">
    <property type="protein sequence ID" value="SKC96190.1"/>
    <property type="molecule type" value="Genomic_DNA"/>
</dbReference>
<dbReference type="Gene3D" id="2.60.120.1440">
    <property type="match status" value="1"/>
</dbReference>